<keyword evidence="4" id="KW-0560">Oxidoreductase</keyword>
<dbReference type="InterPro" id="IPR023753">
    <property type="entry name" value="FAD/NAD-binding_dom"/>
</dbReference>
<dbReference type="RefSeq" id="WP_012934316.1">
    <property type="nucleotide sequence ID" value="NC_013739.1"/>
</dbReference>
<dbReference type="PRINTS" id="PR00411">
    <property type="entry name" value="PNDRDTASEI"/>
</dbReference>
<gene>
    <name evidence="8" type="ordered locus">Cwoe_2846</name>
</gene>
<dbReference type="eggNOG" id="COG1252">
    <property type="taxonomic scope" value="Bacteria"/>
</dbReference>
<name>D3FAV2_CONWI</name>
<evidence type="ECO:0000256" key="1">
    <source>
        <dbReference type="ARBA" id="ARBA00005272"/>
    </source>
</evidence>
<dbReference type="Pfam" id="PF07992">
    <property type="entry name" value="Pyr_redox_2"/>
    <property type="match status" value="1"/>
</dbReference>
<dbReference type="SUPFAM" id="SSF51905">
    <property type="entry name" value="FAD/NAD(P)-binding domain"/>
    <property type="match status" value="1"/>
</dbReference>
<comment type="similarity">
    <text evidence="1">Belongs to the NADH dehydrogenase family.</text>
</comment>
<evidence type="ECO:0000256" key="5">
    <source>
        <dbReference type="ARBA" id="ARBA00023027"/>
    </source>
</evidence>
<organism evidence="8 9">
    <name type="scientific">Conexibacter woesei (strain DSM 14684 / CCUG 47730 / CIP 108061 / JCM 11494 / NBRC 100937 / ID131577)</name>
    <dbReference type="NCBI Taxonomy" id="469383"/>
    <lineage>
        <taxon>Bacteria</taxon>
        <taxon>Bacillati</taxon>
        <taxon>Actinomycetota</taxon>
        <taxon>Thermoleophilia</taxon>
        <taxon>Solirubrobacterales</taxon>
        <taxon>Conexibacteraceae</taxon>
        <taxon>Conexibacter</taxon>
    </lineage>
</organism>
<feature type="region of interest" description="Disordered" evidence="6">
    <location>
        <begin position="416"/>
        <end position="451"/>
    </location>
</feature>
<keyword evidence="5" id="KW-0520">NAD</keyword>
<keyword evidence="9" id="KW-1185">Reference proteome</keyword>
<evidence type="ECO:0000256" key="6">
    <source>
        <dbReference type="SAM" id="MobiDB-lite"/>
    </source>
</evidence>
<feature type="compositionally biased region" description="Basic and acidic residues" evidence="6">
    <location>
        <begin position="436"/>
        <end position="451"/>
    </location>
</feature>
<reference evidence="9" key="2">
    <citation type="submission" date="2010-01" db="EMBL/GenBank/DDBJ databases">
        <title>The complete genome of Conexibacter woesei DSM 14684.</title>
        <authorList>
            <consortium name="US DOE Joint Genome Institute (JGI-PGF)"/>
            <person name="Lucas S."/>
            <person name="Copeland A."/>
            <person name="Lapidus A."/>
            <person name="Glavina del Rio T."/>
            <person name="Dalin E."/>
            <person name="Tice H."/>
            <person name="Bruce D."/>
            <person name="Goodwin L."/>
            <person name="Pitluck S."/>
            <person name="Kyrpides N."/>
            <person name="Mavromatis K."/>
            <person name="Ivanova N."/>
            <person name="Mikhailova N."/>
            <person name="Chertkov O."/>
            <person name="Brettin T."/>
            <person name="Detter J.C."/>
            <person name="Han C."/>
            <person name="Larimer F."/>
            <person name="Land M."/>
            <person name="Hauser L."/>
            <person name="Markowitz V."/>
            <person name="Cheng J.-F."/>
            <person name="Hugenholtz P."/>
            <person name="Woyke T."/>
            <person name="Wu D."/>
            <person name="Pukall R."/>
            <person name="Steenblock K."/>
            <person name="Schneider S."/>
            <person name="Klenk H.-P."/>
            <person name="Eisen J.A."/>
        </authorList>
    </citation>
    <scope>NUCLEOTIDE SEQUENCE [LARGE SCALE GENOMIC DNA]</scope>
    <source>
        <strain evidence="9">DSM 14684 / CIP 108061 / JCM 11494 / NBRC 100937 / ID131577</strain>
    </source>
</reference>
<evidence type="ECO:0000313" key="9">
    <source>
        <dbReference type="Proteomes" id="UP000008229"/>
    </source>
</evidence>
<dbReference type="InterPro" id="IPR036188">
    <property type="entry name" value="FAD/NAD-bd_sf"/>
</dbReference>
<dbReference type="PANTHER" id="PTHR43706">
    <property type="entry name" value="NADH DEHYDROGENASE"/>
    <property type="match status" value="1"/>
</dbReference>
<sequence length="451" mass="49567">MAWDIVIAGGGFGGYYAARTLEKQLPQHSARITLVNDVNFMLFTPLLPGAAAGTLEPRHVVVPLREQLKRTDLWLGHVTGADPGRNQLVVDSLDGRRHELHYDQLVVALGSISRTLPIPGLAEHAVGFKTLSEAIALRNRVITMLEIAETVHDAEQRAEFLTFVFVGAGYAGLEGIAELQDFVTDVIDLYPRCRVQGVRFMLVEARDRVMPEVAPRLADFAQRELRGRGIEIRTNTTVEALDERSVTLKGGEVVPARTVAWTAGVKPHPVVARLGLPLERGGRIEVDQTMRVRGHDDVWAIGDAAAIPDPARKGELSPPTAQHAIRQGRRVARNVAAELGAGGRVRPFTYKTKGVFVDMGRHQAVASTMGIRWRGFPAWFLARTYHLANMPGWHRKSRLVVDWTVSLLFPRDTSELGQIGNPPELERDGAGVGSVTREHAEPEPERDAAPS</sequence>
<dbReference type="Proteomes" id="UP000008229">
    <property type="component" value="Chromosome"/>
</dbReference>
<dbReference type="GO" id="GO:0003954">
    <property type="term" value="F:NADH dehydrogenase activity"/>
    <property type="evidence" value="ECO:0007669"/>
    <property type="project" value="InterPro"/>
</dbReference>
<keyword evidence="3" id="KW-0274">FAD</keyword>
<dbReference type="KEGG" id="cwo:Cwoe_2846"/>
<dbReference type="STRING" id="469383.Cwoe_2846"/>
<accession>D3FAV2</accession>
<dbReference type="OrthoDB" id="9781621at2"/>
<evidence type="ECO:0000313" key="8">
    <source>
        <dbReference type="EMBL" id="ADB51265.1"/>
    </source>
</evidence>
<dbReference type="EMBL" id="CP001854">
    <property type="protein sequence ID" value="ADB51265.1"/>
    <property type="molecule type" value="Genomic_DNA"/>
</dbReference>
<dbReference type="InterPro" id="IPR045024">
    <property type="entry name" value="NDH-2"/>
</dbReference>
<evidence type="ECO:0000256" key="2">
    <source>
        <dbReference type="ARBA" id="ARBA00022630"/>
    </source>
</evidence>
<evidence type="ECO:0000256" key="3">
    <source>
        <dbReference type="ARBA" id="ARBA00022827"/>
    </source>
</evidence>
<dbReference type="PANTHER" id="PTHR43706:SF45">
    <property type="entry name" value="NADH DEHYDROGENASE-LIKE PROTEIN RV1812C"/>
    <property type="match status" value="1"/>
</dbReference>
<dbReference type="HOGENOM" id="CLU_021377_7_1_11"/>
<protein>
    <submittedName>
        <fullName evidence="8">FAD-dependent pyridine nucleotide-disulphide oxidoreductase</fullName>
    </submittedName>
</protein>
<reference evidence="8 9" key="1">
    <citation type="journal article" date="2010" name="Stand. Genomic Sci.">
        <title>Complete genome sequence of Conexibacter woesei type strain (ID131577).</title>
        <authorList>
            <person name="Pukall R."/>
            <person name="Lapidus A."/>
            <person name="Glavina Del Rio T."/>
            <person name="Copeland A."/>
            <person name="Tice H."/>
            <person name="Cheng J.-F."/>
            <person name="Lucas S."/>
            <person name="Chen F."/>
            <person name="Nolan M."/>
            <person name="Bruce D."/>
            <person name="Goodwin L."/>
            <person name="Pitluck S."/>
            <person name="Mavromatis K."/>
            <person name="Ivanova N."/>
            <person name="Ovchinnikova G."/>
            <person name="Pati A."/>
            <person name="Chen A."/>
            <person name="Palaniappan K."/>
            <person name="Land M."/>
            <person name="Hauser L."/>
            <person name="Chang Y.-J."/>
            <person name="Jeffries C.D."/>
            <person name="Chain P."/>
            <person name="Meincke L."/>
            <person name="Sims D."/>
            <person name="Brettin T."/>
            <person name="Detter J.C."/>
            <person name="Rohde M."/>
            <person name="Goeker M."/>
            <person name="Bristow J."/>
            <person name="Eisen J.A."/>
            <person name="Markowitz V."/>
            <person name="Kyrpides N.C."/>
            <person name="Klenk H.-P."/>
            <person name="Hugenholtz P."/>
        </authorList>
    </citation>
    <scope>NUCLEOTIDE SEQUENCE [LARGE SCALE GENOMIC DNA]</scope>
    <source>
        <strain evidence="9">DSM 14684 / CIP 108061 / JCM 11494 / NBRC 100937 / ID131577</strain>
    </source>
</reference>
<dbReference type="AlphaFoldDB" id="D3FAV2"/>
<keyword evidence="2" id="KW-0285">Flavoprotein</keyword>
<dbReference type="Gene3D" id="3.50.50.100">
    <property type="match status" value="1"/>
</dbReference>
<feature type="domain" description="FAD/NAD(P)-binding" evidence="7">
    <location>
        <begin position="4"/>
        <end position="328"/>
    </location>
</feature>
<evidence type="ECO:0000256" key="4">
    <source>
        <dbReference type="ARBA" id="ARBA00023002"/>
    </source>
</evidence>
<dbReference type="PRINTS" id="PR00368">
    <property type="entry name" value="FADPNR"/>
</dbReference>
<proteinExistence type="inferred from homology"/>
<evidence type="ECO:0000259" key="7">
    <source>
        <dbReference type="Pfam" id="PF07992"/>
    </source>
</evidence>